<dbReference type="Proteomes" id="UP000887578">
    <property type="component" value="Unplaced"/>
</dbReference>
<keyword evidence="1" id="KW-1185">Reference proteome</keyword>
<reference evidence="2" key="1">
    <citation type="submission" date="2022-11" db="UniProtKB">
        <authorList>
            <consortium name="WormBaseParasite"/>
        </authorList>
    </citation>
    <scope>IDENTIFICATION</scope>
</reference>
<accession>A0A914QRI7</accession>
<sequence length="990" mass="117290">MSSRKPNELIIFDKSQKLQYIGKCKLCINRIIEALLIQPSEKRFNQISVSFECQWKQIKNILFISGAKNFQDFCLFFPNEKKCEKVFDAIFKNKNENDIINQQNFHERFLIPVFEEIAKKRCSKITNIFIKWLKKFDDDVKDEYKKLMKEHGIENFGSILSERKTAKENDNELRVSRRQNQKRKRNVLEAVKDRDSLSSSKILTNVLASTGVNAENISVKKDNHKYRKAIDESKYKHTFFKYRNGLYRGLLVFTSITKTHCFEYYWSSKKEIYHCRGCAKFRKMNSAILVKNENENDIIKLENKSHICKPIKYDQNKYADTKIVRKPNYEILNNCSKKNHKHLIMFNVNDRSQCYEFFWDKPKQHFVCCGCSLVNKYLVAEVHNENAKNEYILLKEDKHICEIRKYEPEKYSKYYGFVLRPNYEIRRKFKDGKKSKKLIILDENDKNLCYIYHFDQLHQTFYCNGCHKFNKNVYAKSCVNEDGEEYILLSDVKHVCELKPYIKDQNEIILHPPDFKFMEKTAKDVSKLFIFDNVDKKLCYTFSSGVAGGNNQNRYNCLGCLIVRNSRNLAKDEHLKNVVQVILCKNENGEYYVRMADGQKHICKPRKYEPEKHELTILKVPDYFLFHEKSNLNLVIIHPINKDMCYKLYQSKSSNLFICSACKHHKPEGIFIYAKFQTDSVGNEYITMNQRKHICQPLKISSIKKPGIKILEKLCLNSKVSKIDEKRIVRIPDFELHKSSKGYIDRKLIVFKSEDRRLCYSYKLNSTIFRCYKCDATAKLQQNKNENCIILGNKEHTCLPIKYEPEKIINDATNFMVFNRDAKNNRPTKLVTFTSPSKELCYEFTFCKKSQRFRCCKCRKMKKQVSAKLLFNKNNEEYVQLYKNEHICTPKKFILEEFEIKIIEQSDFKLLPNSNGKPNSIIIIFDSEKDGYVYEYRLEHGHYFICRNCKKNGKNVTVKLLENENGEKFLEVLSNQHICESIKYDGKNFK</sequence>
<protein>
    <submittedName>
        <fullName evidence="2">Uncharacterized protein</fullName>
    </submittedName>
</protein>
<dbReference type="AlphaFoldDB" id="A0A914QRI7"/>
<name>A0A914QRI7_9BILA</name>
<organism evidence="1 2">
    <name type="scientific">Panagrolaimus davidi</name>
    <dbReference type="NCBI Taxonomy" id="227884"/>
    <lineage>
        <taxon>Eukaryota</taxon>
        <taxon>Metazoa</taxon>
        <taxon>Ecdysozoa</taxon>
        <taxon>Nematoda</taxon>
        <taxon>Chromadorea</taxon>
        <taxon>Rhabditida</taxon>
        <taxon>Tylenchina</taxon>
        <taxon>Panagrolaimomorpha</taxon>
        <taxon>Panagrolaimoidea</taxon>
        <taxon>Panagrolaimidae</taxon>
        <taxon>Panagrolaimus</taxon>
    </lineage>
</organism>
<evidence type="ECO:0000313" key="2">
    <source>
        <dbReference type="WBParaSite" id="PDA_v2.g420.t1"/>
    </source>
</evidence>
<proteinExistence type="predicted"/>
<evidence type="ECO:0000313" key="1">
    <source>
        <dbReference type="Proteomes" id="UP000887578"/>
    </source>
</evidence>
<dbReference type="WBParaSite" id="PDA_v2.g420.t1">
    <property type="protein sequence ID" value="PDA_v2.g420.t1"/>
    <property type="gene ID" value="PDA_v2.g420"/>
</dbReference>